<feature type="region of interest" description="Disordered" evidence="10">
    <location>
        <begin position="716"/>
        <end position="783"/>
    </location>
</feature>
<dbReference type="GO" id="GO:0090110">
    <property type="term" value="P:COPII-coated vesicle cargo loading"/>
    <property type="evidence" value="ECO:0007669"/>
    <property type="project" value="TreeGrafter"/>
</dbReference>
<dbReference type="VEuPathDB" id="TriTrypDB:TcIL3000.11.6700"/>
<accession>G0V0S3</accession>
<dbReference type="InterPro" id="IPR036322">
    <property type="entry name" value="WD40_repeat_dom_sf"/>
</dbReference>
<evidence type="ECO:0000256" key="2">
    <source>
        <dbReference type="ARBA" id="ARBA00009358"/>
    </source>
</evidence>
<keyword evidence="3" id="KW-0813">Transport</keyword>
<proteinExistence type="inferred from homology"/>
<dbReference type="InterPro" id="IPR001680">
    <property type="entry name" value="WD40_rpt"/>
</dbReference>
<dbReference type="SUPFAM" id="SSF50978">
    <property type="entry name" value="WD40 repeat-like"/>
    <property type="match status" value="1"/>
</dbReference>
<evidence type="ECO:0000256" key="6">
    <source>
        <dbReference type="ARBA" id="ARBA00022824"/>
    </source>
</evidence>
<evidence type="ECO:0000256" key="5">
    <source>
        <dbReference type="ARBA" id="ARBA00022737"/>
    </source>
</evidence>
<name>G0V0S3_TRYCI</name>
<feature type="region of interest" description="Disordered" evidence="10">
    <location>
        <begin position="800"/>
        <end position="958"/>
    </location>
</feature>
<keyword evidence="6" id="KW-0256">Endoplasmic reticulum</keyword>
<evidence type="ECO:0000313" key="11">
    <source>
        <dbReference type="EMBL" id="CCC95244.1"/>
    </source>
</evidence>
<dbReference type="PROSITE" id="PS50082">
    <property type="entry name" value="WD_REPEATS_2"/>
    <property type="match status" value="1"/>
</dbReference>
<comment type="similarity">
    <text evidence="2">Belongs to the WD repeat SEC31 family.</text>
</comment>
<dbReference type="PANTHER" id="PTHR13923:SF11">
    <property type="entry name" value="SECRETORY 31, ISOFORM D"/>
    <property type="match status" value="1"/>
</dbReference>
<feature type="compositionally biased region" description="Low complexity" evidence="10">
    <location>
        <begin position="1017"/>
        <end position="1029"/>
    </location>
</feature>
<dbReference type="PROSITE" id="PS50294">
    <property type="entry name" value="WD_REPEATS_REGION"/>
    <property type="match status" value="1"/>
</dbReference>
<feature type="compositionally biased region" description="Polar residues" evidence="10">
    <location>
        <begin position="823"/>
        <end position="874"/>
    </location>
</feature>
<evidence type="ECO:0000256" key="4">
    <source>
        <dbReference type="ARBA" id="ARBA00022574"/>
    </source>
</evidence>
<organism evidence="11">
    <name type="scientific">Trypanosoma congolense (strain IL3000)</name>
    <dbReference type="NCBI Taxonomy" id="1068625"/>
    <lineage>
        <taxon>Eukaryota</taxon>
        <taxon>Discoba</taxon>
        <taxon>Euglenozoa</taxon>
        <taxon>Kinetoplastea</taxon>
        <taxon>Metakinetoplastina</taxon>
        <taxon>Trypanosomatida</taxon>
        <taxon>Trypanosomatidae</taxon>
        <taxon>Trypanosoma</taxon>
        <taxon>Nannomonas</taxon>
    </lineage>
</organism>
<feature type="compositionally biased region" description="Low complexity" evidence="10">
    <location>
        <begin position="774"/>
        <end position="783"/>
    </location>
</feature>
<dbReference type="GO" id="GO:0007029">
    <property type="term" value="P:endoplasmic reticulum organization"/>
    <property type="evidence" value="ECO:0007669"/>
    <property type="project" value="TreeGrafter"/>
</dbReference>
<reference evidence="11" key="1">
    <citation type="journal article" date="2012" name="Proc. Natl. Acad. Sci. U.S.A.">
        <title>Antigenic diversity is generated by distinct evolutionary mechanisms in African trypanosome species.</title>
        <authorList>
            <person name="Jackson A.P."/>
            <person name="Berry A."/>
            <person name="Aslett M."/>
            <person name="Allison H.C."/>
            <person name="Burton P."/>
            <person name="Vavrova-Anderson J."/>
            <person name="Brown R."/>
            <person name="Browne H."/>
            <person name="Corton N."/>
            <person name="Hauser H."/>
            <person name="Gamble J."/>
            <person name="Gilderthorp R."/>
            <person name="Marcello L."/>
            <person name="McQuillan J."/>
            <person name="Otto T.D."/>
            <person name="Quail M.A."/>
            <person name="Sanders M.J."/>
            <person name="van Tonder A."/>
            <person name="Ginger M.L."/>
            <person name="Field M.C."/>
            <person name="Barry J.D."/>
            <person name="Hertz-Fowler C."/>
            <person name="Berriman M."/>
        </authorList>
    </citation>
    <scope>NUCLEOTIDE SEQUENCE</scope>
    <source>
        <strain evidence="11">IL3000</strain>
    </source>
</reference>
<feature type="compositionally biased region" description="Pro residues" evidence="10">
    <location>
        <begin position="887"/>
        <end position="900"/>
    </location>
</feature>
<evidence type="ECO:0000256" key="9">
    <source>
        <dbReference type="PROSITE-ProRule" id="PRU00221"/>
    </source>
</evidence>
<evidence type="ECO:0000256" key="7">
    <source>
        <dbReference type="ARBA" id="ARBA00022892"/>
    </source>
</evidence>
<dbReference type="GO" id="GO:0005198">
    <property type="term" value="F:structural molecule activity"/>
    <property type="evidence" value="ECO:0007669"/>
    <property type="project" value="TreeGrafter"/>
</dbReference>
<dbReference type="GO" id="GO:0030127">
    <property type="term" value="C:COPII vesicle coat"/>
    <property type="evidence" value="ECO:0007669"/>
    <property type="project" value="TreeGrafter"/>
</dbReference>
<sequence length="1166" mass="123996">MRLKATPLTCVFAWAPESLGTPTLLAAASVSGTIDENFSGEVFLEIRLVDVTQTDETEIPVVGRTLIPSHALRVDWSPHGGPQGIIAVGCEDGKVYVFDAGIIMRNFKCNPNADTEKPLLCTIAEHRGAVRGCQFNPSQPTFLGIGADDGAWDVWLLENPRDPQRVPIMPDSAQAAAIVHLQWNPKWPHILATAVASGVVNVWNLKTQTLAVSLHVSKGGKSGVSGNVIAWHPTIATQIAVGLNEMHPVIQLWDLKKTVVPLREMSAHGNAVTGLAWNPTDHAMLASCDADGKILWWDPSTGNQGGELQRQDGYVVDMKWSNASPIVLATSSFEPLFCISTAEDFSSAPVAGAPVQKSLQRPCGASINMAGVIASISPNSSTAVSLTRVSRGYKNASSGYDENSAVDLFRLPSNPTERVEWLKAHQYDLLAAAAACKSDRTPILTYLSEEVAATEEAEDPFETMQASQKSLEDVAAAHIAAGRISEAVEACLEECRFDDAFAIAYLQGGKLVQRVQQEYAQYSLRKSEGKRHILYASAIASGDFSCLTAGVNTSWKEALSVIISFVGEGFSEACDKLAFGLKEAGNRDSAITCFICSGNVDAVAELWREDEMPVEKLVREVSLLEEVTGRRVTSPFYAEYLYEHGMNLLGNGSIEKAMSFFERSAGIGCHNAAIMMDRMRFEVPCGQIAFPYVMAPLSDTPSPSWLGFAASRENKQQLQQQFQHQQHGSISGQQQPLQTQPTMYAPQPQPQRPQAQVQPMAPPTPSAGPPTHQPGPTATATAAAPGARLVPNQISSWSSMNQVGQPAMSGPPAPAIPMGGYNSGPTQFPHAQQVQNSIPAARAPSTQNHVDPQQSMQTVPPPSRGSSMPSTQSPFGPPPGHTAQSALPPPPGTLTGPPQPIRGSATQPPPVPPGKLMHPKGYPNTFDNNYTPYGAPQVRNTPPPTKSVPPIPPQEPMASPSTNMMGTPCRPMGGAAGTLSGIAPTGAPGWGASPQCTQAPGPQATPGSLAPPPPAPSATSAFSAPPSTAVQAARPHLPVQGAGVGYPPVMGSRGAPRNLAAAGAVGDDFGLAQFDILSLNPAHHAVAQTLRSAVQQMNNAQRRSAVAKAAVELFKMLQMGSLPQEVIDILSEYVKTLGTPASKSWWRQLSDKHFDVIQPIINLKFL</sequence>
<keyword evidence="7" id="KW-0931">ER-Golgi transport</keyword>
<dbReference type="GO" id="GO:0070971">
    <property type="term" value="C:endoplasmic reticulum exit site"/>
    <property type="evidence" value="ECO:0007669"/>
    <property type="project" value="TreeGrafter"/>
</dbReference>
<keyword evidence="8" id="KW-0653">Protein transport</keyword>
<keyword evidence="5" id="KW-0677">Repeat</keyword>
<feature type="compositionally biased region" description="Low complexity" evidence="10">
    <location>
        <begin position="716"/>
        <end position="735"/>
    </location>
</feature>
<feature type="compositionally biased region" description="Pro residues" evidence="10">
    <location>
        <begin position="760"/>
        <end position="773"/>
    </location>
</feature>
<dbReference type="Gene3D" id="1.25.40.1030">
    <property type="match status" value="1"/>
</dbReference>
<dbReference type="EMBL" id="HE575324">
    <property type="protein sequence ID" value="CCC95244.1"/>
    <property type="molecule type" value="Genomic_DNA"/>
</dbReference>
<dbReference type="GO" id="GO:0015031">
    <property type="term" value="P:protein transport"/>
    <property type="evidence" value="ECO:0007669"/>
    <property type="project" value="UniProtKB-KW"/>
</dbReference>
<dbReference type="Pfam" id="PF00400">
    <property type="entry name" value="WD40"/>
    <property type="match status" value="1"/>
</dbReference>
<feature type="compositionally biased region" description="Pro residues" evidence="10">
    <location>
        <begin position="941"/>
        <end position="955"/>
    </location>
</feature>
<dbReference type="PANTHER" id="PTHR13923">
    <property type="entry name" value="SEC31-RELATED PROTEIN"/>
    <property type="match status" value="1"/>
</dbReference>
<evidence type="ECO:0000256" key="1">
    <source>
        <dbReference type="ARBA" id="ARBA00004240"/>
    </source>
</evidence>
<evidence type="ECO:0000256" key="8">
    <source>
        <dbReference type="ARBA" id="ARBA00022927"/>
    </source>
</evidence>
<dbReference type="InterPro" id="IPR015943">
    <property type="entry name" value="WD40/YVTN_repeat-like_dom_sf"/>
</dbReference>
<feature type="repeat" description="WD" evidence="9">
    <location>
        <begin position="265"/>
        <end position="298"/>
    </location>
</feature>
<dbReference type="InterPro" id="IPR040251">
    <property type="entry name" value="SEC31-like"/>
</dbReference>
<protein>
    <submittedName>
        <fullName evidence="11">Uncharacterized protein TCIL3000_11_6700</fullName>
    </submittedName>
</protein>
<dbReference type="AlphaFoldDB" id="G0V0S3"/>
<feature type="region of interest" description="Disordered" evidence="10">
    <location>
        <begin position="978"/>
        <end position="1031"/>
    </location>
</feature>
<comment type="subcellular location">
    <subcellularLocation>
        <location evidence="1">Endoplasmic reticulum</location>
    </subcellularLocation>
</comment>
<dbReference type="SMART" id="SM00320">
    <property type="entry name" value="WD40"/>
    <property type="match status" value="4"/>
</dbReference>
<evidence type="ECO:0000256" key="10">
    <source>
        <dbReference type="SAM" id="MobiDB-lite"/>
    </source>
</evidence>
<keyword evidence="4 9" id="KW-0853">WD repeat</keyword>
<evidence type="ECO:0000256" key="3">
    <source>
        <dbReference type="ARBA" id="ARBA00022448"/>
    </source>
</evidence>
<dbReference type="Gene3D" id="2.130.10.10">
    <property type="entry name" value="YVTN repeat-like/Quinoprotein amine dehydrogenase"/>
    <property type="match status" value="1"/>
</dbReference>
<gene>
    <name evidence="11" type="ORF">TCIL3000_11_6700</name>
</gene>